<dbReference type="RefSeq" id="WP_073122454.1">
    <property type="nucleotide sequence ID" value="NZ_FRAA01000003.1"/>
</dbReference>
<name>A0A1M6QJK9_REIAG</name>
<dbReference type="GO" id="GO:0004177">
    <property type="term" value="F:aminopeptidase activity"/>
    <property type="evidence" value="ECO:0007669"/>
    <property type="project" value="UniProtKB-KW"/>
</dbReference>
<keyword evidence="3" id="KW-0031">Aminopeptidase</keyword>
<protein>
    <submittedName>
        <fullName evidence="3">Aminopeptidase N</fullName>
    </submittedName>
</protein>
<reference evidence="4" key="1">
    <citation type="submission" date="2016-11" db="EMBL/GenBank/DDBJ databases">
        <authorList>
            <person name="Varghese N."/>
            <person name="Submissions S."/>
        </authorList>
    </citation>
    <scope>NUCLEOTIDE SEQUENCE [LARGE SCALE GENOMIC DNA]</scope>
    <source>
        <strain evidence="4">DSM 26134</strain>
    </source>
</reference>
<dbReference type="SUPFAM" id="SSF55486">
    <property type="entry name" value="Metalloproteases ('zincins'), catalytic domain"/>
    <property type="match status" value="1"/>
</dbReference>
<sequence>MKRIMMFALALMPLLSQAQGVWEQKFEQLGTTLPTPNQYRTASGAPGVDYWQQKVDYTIDVELNQANHEVTGSEEITYTNNSPDQLSYLWVQLDQNMRAKDSDTPLVEANEVKKEMTGKSLQKLTNGFDYDGGFKIKSVTDAKDVGLPYTINKTMMRVDLPEVLKTGESVTFNIAWSYTVQDRLNMGGRSGYEYFPADDNYLYTIAQWFPRLAVYDDVEGWQNKQFLGRGEFALEFGDYEVNLTVPADFIVASTGTLQNPKDVLTAKELARFEKAKTSFDAPVIIVTEEEVIEKEKTKSTAKKTWSYKAENVRDFAFAASRKFIWDAQAVKLGDKTPLAMSYYPKEGNPLWEDESTKAVVNTLITYSKHTVEYPYPVAISVHTAAIGMEYPMICFNYGRPDENGEFSDRLKWGMIGVIIHEVGHNFFPMIINSDERQWTWMDEGLNTFVQSLTEKAYYPEKPLRRGEAKLIVDYMKGDKMFIRPIMTNSEQIIQFGNNAYGKPAAALSVLRETIMGPELFDYAFKTYSERWAFKHPSPADFFRTMEDASAVDLDWFWKGWFYSTDHVDVSLDKVTWYKMGVPEETVENKPKKGKKDKKVSESTEDEKVLDFAEEAEIFEFKDTEDKSYFEFLNRVDDAAVKLANENKNFYELTFSNQGGLVTPLIVEWTYEDGSSETEYIPAEIWRMNENEVKKVFVKDKKVTNIVIDPKEETADTNVEDNVFPRVEKPSDFDEFKSDKK</sequence>
<dbReference type="Gene3D" id="1.10.390.10">
    <property type="entry name" value="Neutral Protease Domain 2"/>
    <property type="match status" value="1"/>
</dbReference>
<accession>A0A1M6QJK9</accession>
<dbReference type="STRING" id="156994.SAMN04488028_103353"/>
<dbReference type="InterPro" id="IPR014782">
    <property type="entry name" value="Peptidase_M1_dom"/>
</dbReference>
<keyword evidence="3" id="KW-0378">Hydrolase</keyword>
<dbReference type="EMBL" id="FRAA01000003">
    <property type="protein sequence ID" value="SHK20376.1"/>
    <property type="molecule type" value="Genomic_DNA"/>
</dbReference>
<feature type="domain" description="Peptidase M1 membrane alanine aminopeptidase" evidence="2">
    <location>
        <begin position="410"/>
        <end position="560"/>
    </location>
</feature>
<dbReference type="AlphaFoldDB" id="A0A1M6QJK9"/>
<keyword evidence="4" id="KW-1185">Reference proteome</keyword>
<feature type="signal peptide" evidence="1">
    <location>
        <begin position="1"/>
        <end position="18"/>
    </location>
</feature>
<evidence type="ECO:0000259" key="2">
    <source>
        <dbReference type="Pfam" id="PF01433"/>
    </source>
</evidence>
<keyword evidence="1" id="KW-0732">Signal</keyword>
<dbReference type="GO" id="GO:0008237">
    <property type="term" value="F:metallopeptidase activity"/>
    <property type="evidence" value="ECO:0007669"/>
    <property type="project" value="InterPro"/>
</dbReference>
<feature type="chain" id="PRO_5012048166" evidence="1">
    <location>
        <begin position="19"/>
        <end position="740"/>
    </location>
</feature>
<dbReference type="GO" id="GO:0008270">
    <property type="term" value="F:zinc ion binding"/>
    <property type="evidence" value="ECO:0007669"/>
    <property type="project" value="InterPro"/>
</dbReference>
<dbReference type="CDD" id="cd09604">
    <property type="entry name" value="M1_APN_like"/>
    <property type="match status" value="1"/>
</dbReference>
<dbReference type="InterPro" id="IPR027268">
    <property type="entry name" value="Peptidase_M4/M1_CTD_sf"/>
</dbReference>
<organism evidence="3 4">
    <name type="scientific">Reichenbachiella agariperforans</name>
    <dbReference type="NCBI Taxonomy" id="156994"/>
    <lineage>
        <taxon>Bacteria</taxon>
        <taxon>Pseudomonadati</taxon>
        <taxon>Bacteroidota</taxon>
        <taxon>Cytophagia</taxon>
        <taxon>Cytophagales</taxon>
        <taxon>Reichenbachiellaceae</taxon>
        <taxon>Reichenbachiella</taxon>
    </lineage>
</organism>
<evidence type="ECO:0000256" key="1">
    <source>
        <dbReference type="SAM" id="SignalP"/>
    </source>
</evidence>
<dbReference type="Pfam" id="PF01433">
    <property type="entry name" value="Peptidase_M1"/>
    <property type="match status" value="1"/>
</dbReference>
<gene>
    <name evidence="3" type="ORF">SAMN04488028_103353</name>
</gene>
<evidence type="ECO:0000313" key="3">
    <source>
        <dbReference type="EMBL" id="SHK20376.1"/>
    </source>
</evidence>
<dbReference type="Proteomes" id="UP000184474">
    <property type="component" value="Unassembled WGS sequence"/>
</dbReference>
<keyword evidence="3" id="KW-0645">Protease</keyword>
<evidence type="ECO:0000313" key="4">
    <source>
        <dbReference type="Proteomes" id="UP000184474"/>
    </source>
</evidence>
<proteinExistence type="predicted"/>